<evidence type="ECO:0000256" key="2">
    <source>
        <dbReference type="SAM" id="Coils"/>
    </source>
</evidence>
<feature type="compositionally biased region" description="Basic and acidic residues" evidence="3">
    <location>
        <begin position="472"/>
        <end position="481"/>
    </location>
</feature>
<evidence type="ECO:0000313" key="6">
    <source>
        <dbReference type="Proteomes" id="UP000278143"/>
    </source>
</evidence>
<reference evidence="6" key="1">
    <citation type="journal article" date="2018" name="Nat. Microbiol.">
        <title>Leveraging single-cell genomics to expand the fungal tree of life.</title>
        <authorList>
            <person name="Ahrendt S.R."/>
            <person name="Quandt C.A."/>
            <person name="Ciobanu D."/>
            <person name="Clum A."/>
            <person name="Salamov A."/>
            <person name="Andreopoulos B."/>
            <person name="Cheng J.F."/>
            <person name="Woyke T."/>
            <person name="Pelin A."/>
            <person name="Henrissat B."/>
            <person name="Reynolds N.K."/>
            <person name="Benny G.L."/>
            <person name="Smith M.E."/>
            <person name="James T.Y."/>
            <person name="Grigoriev I.V."/>
        </authorList>
    </citation>
    <scope>NUCLEOTIDE SEQUENCE [LARGE SCALE GENOMIC DNA]</scope>
    <source>
        <strain evidence="6">Benny S71-1</strain>
    </source>
</reference>
<dbReference type="PANTHER" id="PTHR32083:SF48">
    <property type="entry name" value="TRANS-GOLGI NETWORK-LOCALIZED SYP41-INTERACTING PROTEIN 1"/>
    <property type="match status" value="1"/>
</dbReference>
<feature type="compositionally biased region" description="Low complexity" evidence="3">
    <location>
        <begin position="611"/>
        <end position="624"/>
    </location>
</feature>
<proteinExistence type="predicted"/>
<feature type="compositionally biased region" description="Basic and acidic residues" evidence="3">
    <location>
        <begin position="1121"/>
        <end position="1133"/>
    </location>
</feature>
<feature type="region of interest" description="Disordered" evidence="3">
    <location>
        <begin position="1"/>
        <end position="55"/>
    </location>
</feature>
<dbReference type="PANTHER" id="PTHR32083">
    <property type="entry name" value="CILIA AND FLAGELLA-ASSOCIATED PROTEIN 58-RELATED"/>
    <property type="match status" value="1"/>
</dbReference>
<name>A0A4P9Z3T3_9FUNG</name>
<feature type="region of interest" description="Disordered" evidence="3">
    <location>
        <begin position="1034"/>
        <end position="1182"/>
    </location>
</feature>
<feature type="coiled-coil region" evidence="2">
    <location>
        <begin position="1187"/>
        <end position="1251"/>
    </location>
</feature>
<keyword evidence="6" id="KW-1185">Reference proteome</keyword>
<feature type="compositionally biased region" description="Polar residues" evidence="3">
    <location>
        <begin position="1085"/>
        <end position="1094"/>
    </location>
</feature>
<feature type="region of interest" description="Disordered" evidence="3">
    <location>
        <begin position="240"/>
        <end position="285"/>
    </location>
</feature>
<feature type="compositionally biased region" description="Low complexity" evidence="3">
    <location>
        <begin position="690"/>
        <end position="715"/>
    </location>
</feature>
<feature type="region of interest" description="Disordered" evidence="3">
    <location>
        <begin position="69"/>
        <end position="208"/>
    </location>
</feature>
<organism evidence="5 6">
    <name type="scientific">Syncephalis pseudoplumigaleata</name>
    <dbReference type="NCBI Taxonomy" id="1712513"/>
    <lineage>
        <taxon>Eukaryota</taxon>
        <taxon>Fungi</taxon>
        <taxon>Fungi incertae sedis</taxon>
        <taxon>Zoopagomycota</taxon>
        <taxon>Zoopagomycotina</taxon>
        <taxon>Zoopagomycetes</taxon>
        <taxon>Zoopagales</taxon>
        <taxon>Piptocephalidaceae</taxon>
        <taxon>Syncephalis</taxon>
    </lineage>
</organism>
<feature type="compositionally biased region" description="Low complexity" evidence="3">
    <location>
        <begin position="517"/>
        <end position="532"/>
    </location>
</feature>
<evidence type="ECO:0000313" key="5">
    <source>
        <dbReference type="EMBL" id="RKP26692.1"/>
    </source>
</evidence>
<dbReference type="Gene3D" id="1.20.5.1700">
    <property type="match status" value="1"/>
</dbReference>
<gene>
    <name evidence="5" type="ORF">SYNPS1DRAFT_27630</name>
</gene>
<feature type="compositionally biased region" description="Basic residues" evidence="3">
    <location>
        <begin position="348"/>
        <end position="362"/>
    </location>
</feature>
<feature type="compositionally biased region" description="Low complexity" evidence="3">
    <location>
        <begin position="1035"/>
        <end position="1046"/>
    </location>
</feature>
<feature type="compositionally biased region" description="Polar residues" evidence="3">
    <location>
        <begin position="591"/>
        <end position="600"/>
    </location>
</feature>
<feature type="domain" description="Enkurin" evidence="4">
    <location>
        <begin position="1194"/>
        <end position="1246"/>
    </location>
</feature>
<feature type="compositionally biased region" description="Polar residues" evidence="3">
    <location>
        <begin position="22"/>
        <end position="40"/>
    </location>
</feature>
<feature type="compositionally biased region" description="Polar residues" evidence="3">
    <location>
        <begin position="130"/>
        <end position="140"/>
    </location>
</feature>
<feature type="compositionally biased region" description="Polar residues" evidence="3">
    <location>
        <begin position="1"/>
        <end position="13"/>
    </location>
</feature>
<dbReference type="Pfam" id="PF13864">
    <property type="entry name" value="Enkurin"/>
    <property type="match status" value="1"/>
</dbReference>
<feature type="compositionally biased region" description="Low complexity" evidence="3">
    <location>
        <begin position="650"/>
        <end position="681"/>
    </location>
</feature>
<dbReference type="OrthoDB" id="5600564at2759"/>
<feature type="compositionally biased region" description="Polar residues" evidence="3">
    <location>
        <begin position="1103"/>
        <end position="1116"/>
    </location>
</feature>
<accession>A0A4P9Z3T3</accession>
<evidence type="ECO:0000256" key="1">
    <source>
        <dbReference type="ARBA" id="ARBA00023054"/>
    </source>
</evidence>
<feature type="compositionally biased region" description="Polar residues" evidence="3">
    <location>
        <begin position="559"/>
        <end position="578"/>
    </location>
</feature>
<feature type="region of interest" description="Disordered" evidence="3">
    <location>
        <begin position="322"/>
        <end position="717"/>
    </location>
</feature>
<dbReference type="InterPro" id="IPR027012">
    <property type="entry name" value="Enkurin_dom"/>
</dbReference>
<feature type="compositionally biased region" description="Polar residues" evidence="3">
    <location>
        <begin position="1161"/>
        <end position="1182"/>
    </location>
</feature>
<feature type="compositionally biased region" description="Polar residues" evidence="3">
    <location>
        <begin position="625"/>
        <end position="635"/>
    </location>
</feature>
<dbReference type="AlphaFoldDB" id="A0A4P9Z3T3"/>
<dbReference type="GO" id="GO:0005856">
    <property type="term" value="C:cytoskeleton"/>
    <property type="evidence" value="ECO:0007669"/>
    <property type="project" value="TreeGrafter"/>
</dbReference>
<feature type="compositionally biased region" description="Pro residues" evidence="3">
    <location>
        <begin position="486"/>
        <end position="496"/>
    </location>
</feature>
<sequence>MSTGNYSPHSPLQANFAGGAASRNTDTGARTKYRASNSHAASGHRSRMSSGGITEEDIYGHRAAIASRIPLGGRGRSSFDQETAGTALGSNGPPSTLTRKSTRTRNGDTAGPSSPGATGMPPRSRASLPVQASQITPPSSQRQRQQQQQQQQYSAYAANSTYHGHGRSGHSRGSSDMGIYAFSDSNLASFPPNQHDGPSSNNNIYGSLNDDLDMLKELDAIQQEADLHIDLQSQLLARHRGIDDNDDTGKKTPPTGPAAGISYGYRRTESPVPDPGEASDTTNDDGFAFLDRRLAGSSGLRNEQSLGSHDEFLFDLHAEQPPWMVDSTNDPPSPTFGAAGSSGGKSSGSKKKSTDKSRRKKLSVSTNFQNDGEPKERSARSPKSSSSTRSKQKQGRSELRSPRSAAIRDRPPTPAPADMADGAASPDDDANDIQDIAMLPPSAVQHPDATANAPAGQDGLDVQITMTTASPDGRHTLDTSDNRPFSPLPPESPLAAPPAEVRQQLRERLREQHIRMQAPTDEQAAAPETAPAGSAQPAEQADKSAPTPSSASRHRPSTSRDTFMTNTEETVSMGFSTHSTEDHEQDGAPSIASSQHSDSMGLSGDTKQKRSAASAAKAAVRRISQMASPFRSSKSGAPEEKKKGNKKKQAQQQQQQQQQQQPQPLQQSSSGGSQRSGAASPTSASQIPVPISGASRSTSSPPPAASSSASAPPVALGGKPVHVYEAEIAKLNAELAGRGAVIEDMRAQLNRTFDDVRASQNKAHEAERQVAQLSSENDAMKKEREELMERLGRLEEEESNLAQELSEVKAELAAQVEAGKQHEESTLGLQGEKQGARAATLIEKNSRLKETIELLKKDVQEAKAGERQRAEANNDEISILMEKITQLQNTNSSLLVDNEKLRTEAEQLRQESDESTDKKEVARLTEEYNGLKEEHADMSRQLASERIEKERALEETDILSNNIKRMRAALEGVTEENDGLHAEIESLRAELDHAVKSATKSSELEFYKDQFARLAAENDELKRALDKTTAQLQVARDSATAAAADSYRGRPTAYEERGHHTRSNSRSSRNWSMDIPSTPAGASLRSDQATSISGSPVRDRFMFTSTPDVDTMSSYSGGSGHEARSTTTTEERPNVGSSANVGAGAGANAGGARYDYRLETSPDTPATSVGSARNSPQLNQRRFSGSFRTDERTIEEWNEDLQRLLAEKERLQADYSRIPLTGGGAAMRRRKENLEAKMDEVDKELSGVKTQIKCLNPF</sequence>
<feature type="compositionally biased region" description="Basic and acidic residues" evidence="3">
    <location>
        <begin position="395"/>
        <end position="411"/>
    </location>
</feature>
<dbReference type="Proteomes" id="UP000278143">
    <property type="component" value="Unassembled WGS sequence"/>
</dbReference>
<evidence type="ECO:0000256" key="3">
    <source>
        <dbReference type="SAM" id="MobiDB-lite"/>
    </source>
</evidence>
<feature type="compositionally biased region" description="Polar residues" evidence="3">
    <location>
        <begin position="183"/>
        <end position="206"/>
    </location>
</feature>
<feature type="compositionally biased region" description="Basic and acidic residues" evidence="3">
    <location>
        <begin position="240"/>
        <end position="250"/>
    </location>
</feature>
<protein>
    <recommendedName>
        <fullName evidence="4">Enkurin domain-containing protein</fullName>
    </recommendedName>
</protein>
<feature type="compositionally biased region" description="Basic and acidic residues" evidence="3">
    <location>
        <begin position="503"/>
        <end position="514"/>
    </location>
</feature>
<feature type="compositionally biased region" description="Low complexity" evidence="3">
    <location>
        <begin position="141"/>
        <end position="152"/>
    </location>
</feature>
<dbReference type="EMBL" id="KZ989357">
    <property type="protein sequence ID" value="RKP26692.1"/>
    <property type="molecule type" value="Genomic_DNA"/>
</dbReference>
<feature type="region of interest" description="Disordered" evidence="3">
    <location>
        <begin position="757"/>
        <end position="780"/>
    </location>
</feature>
<feature type="compositionally biased region" description="Polar residues" evidence="3">
    <location>
        <begin position="153"/>
        <end position="162"/>
    </location>
</feature>
<feature type="compositionally biased region" description="Polar residues" evidence="3">
    <location>
        <begin position="78"/>
        <end position="99"/>
    </location>
</feature>
<evidence type="ECO:0000259" key="4">
    <source>
        <dbReference type="Pfam" id="PF13864"/>
    </source>
</evidence>
<feature type="compositionally biased region" description="Basic and acidic residues" evidence="3">
    <location>
        <begin position="757"/>
        <end position="768"/>
    </location>
</feature>
<keyword evidence="1 2" id="KW-0175">Coiled coil</keyword>